<dbReference type="Proteomes" id="UP000529946">
    <property type="component" value="Unassembled WGS sequence"/>
</dbReference>
<feature type="domain" description="HTH LytTR-type" evidence="2">
    <location>
        <begin position="165"/>
        <end position="257"/>
    </location>
</feature>
<dbReference type="RefSeq" id="WP_183201793.1">
    <property type="nucleotide sequence ID" value="NZ_BAAAER010000002.1"/>
</dbReference>
<dbReference type="PROSITE" id="PS50930">
    <property type="entry name" value="HTH_LYTTR"/>
    <property type="match status" value="1"/>
</dbReference>
<protein>
    <recommendedName>
        <fullName evidence="2">HTH LytTR-type domain-containing protein</fullName>
    </recommendedName>
</protein>
<keyword evidence="1" id="KW-0472">Membrane</keyword>
<evidence type="ECO:0000256" key="1">
    <source>
        <dbReference type="SAM" id="Phobius"/>
    </source>
</evidence>
<feature type="transmembrane region" description="Helical" evidence="1">
    <location>
        <begin position="117"/>
        <end position="136"/>
    </location>
</feature>
<organism evidence="3 4">
    <name type="scientific">Brevundimonas lenta</name>
    <dbReference type="NCBI Taxonomy" id="424796"/>
    <lineage>
        <taxon>Bacteria</taxon>
        <taxon>Pseudomonadati</taxon>
        <taxon>Pseudomonadota</taxon>
        <taxon>Alphaproteobacteria</taxon>
        <taxon>Caulobacterales</taxon>
        <taxon>Caulobacteraceae</taxon>
        <taxon>Brevundimonas</taxon>
    </lineage>
</organism>
<keyword evidence="1" id="KW-1133">Transmembrane helix</keyword>
<evidence type="ECO:0000259" key="2">
    <source>
        <dbReference type="PROSITE" id="PS50930"/>
    </source>
</evidence>
<accession>A0A7W6NNL8</accession>
<keyword evidence="1" id="KW-0812">Transmembrane</keyword>
<feature type="transmembrane region" description="Helical" evidence="1">
    <location>
        <begin position="20"/>
        <end position="39"/>
    </location>
</feature>
<feature type="transmembrane region" description="Helical" evidence="1">
    <location>
        <begin position="51"/>
        <end position="71"/>
    </location>
</feature>
<gene>
    <name evidence="3" type="ORF">GGR12_000129</name>
</gene>
<dbReference type="EMBL" id="JACIDM010000001">
    <property type="protein sequence ID" value="MBB4081290.1"/>
    <property type="molecule type" value="Genomic_DNA"/>
</dbReference>
<dbReference type="Gene3D" id="2.40.50.1020">
    <property type="entry name" value="LytTr DNA-binding domain"/>
    <property type="match status" value="1"/>
</dbReference>
<reference evidence="3 4" key="1">
    <citation type="submission" date="2020-08" db="EMBL/GenBank/DDBJ databases">
        <title>Genomic Encyclopedia of Type Strains, Phase IV (KMG-IV): sequencing the most valuable type-strain genomes for metagenomic binning, comparative biology and taxonomic classification.</title>
        <authorList>
            <person name="Goeker M."/>
        </authorList>
    </citation>
    <scope>NUCLEOTIDE SEQUENCE [LARGE SCALE GENOMIC DNA]</scope>
    <source>
        <strain evidence="3 4">DSM 23960</strain>
    </source>
</reference>
<proteinExistence type="predicted"/>
<feature type="transmembrane region" description="Helical" evidence="1">
    <location>
        <begin position="83"/>
        <end position="105"/>
    </location>
</feature>
<evidence type="ECO:0000313" key="3">
    <source>
        <dbReference type="EMBL" id="MBB4081290.1"/>
    </source>
</evidence>
<dbReference type="AlphaFoldDB" id="A0A7W6NNL8"/>
<dbReference type="SMART" id="SM00850">
    <property type="entry name" value="LytTR"/>
    <property type="match status" value="1"/>
</dbReference>
<keyword evidence="4" id="KW-1185">Reference proteome</keyword>
<evidence type="ECO:0000313" key="4">
    <source>
        <dbReference type="Proteomes" id="UP000529946"/>
    </source>
</evidence>
<comment type="caution">
    <text evidence="3">The sequence shown here is derived from an EMBL/GenBank/DDBJ whole genome shotgun (WGS) entry which is preliminary data.</text>
</comment>
<sequence length="261" mass="28299">MTTEVLKGRPGGLRLGRTSMVELIGLALFGVFLAATSAFDTEEIPALQRNLYWLFGLVGGGVIAALIEPWVARLFPERPRLFALAQIVAMTPPISIWVAVIPVILFGRSFTFDRVFWTMPSVLTINVAVVGLAWLTRTALRPRAERPASPDVAPPAIRSKLAPRLARARLVAVEAEDHYLRIRTEAGSALVLMRFGDALEALGAADGFRTHRSWWVARTAVQTALWKSGRGELSLSDGSTAPVSRTYAAVLKGTDWAAPAG</sequence>
<dbReference type="InterPro" id="IPR007492">
    <property type="entry name" value="LytTR_DNA-bd_dom"/>
</dbReference>
<dbReference type="GO" id="GO:0003677">
    <property type="term" value="F:DNA binding"/>
    <property type="evidence" value="ECO:0007669"/>
    <property type="project" value="InterPro"/>
</dbReference>
<name>A0A7W6NNL8_9CAUL</name>
<dbReference type="Pfam" id="PF04397">
    <property type="entry name" value="LytTR"/>
    <property type="match status" value="1"/>
</dbReference>